<organism evidence="1 2">
    <name type="scientific">Pisolithus microcarpus 441</name>
    <dbReference type="NCBI Taxonomy" id="765257"/>
    <lineage>
        <taxon>Eukaryota</taxon>
        <taxon>Fungi</taxon>
        <taxon>Dikarya</taxon>
        <taxon>Basidiomycota</taxon>
        <taxon>Agaricomycotina</taxon>
        <taxon>Agaricomycetes</taxon>
        <taxon>Agaricomycetidae</taxon>
        <taxon>Boletales</taxon>
        <taxon>Sclerodermatineae</taxon>
        <taxon>Pisolithaceae</taxon>
        <taxon>Pisolithus</taxon>
    </lineage>
</organism>
<evidence type="ECO:0000313" key="2">
    <source>
        <dbReference type="Proteomes" id="UP000054018"/>
    </source>
</evidence>
<keyword evidence="2" id="KW-1185">Reference proteome</keyword>
<dbReference type="AlphaFoldDB" id="A0A0D0A545"/>
<proteinExistence type="predicted"/>
<protein>
    <submittedName>
        <fullName evidence="1">Uncharacterized protein</fullName>
    </submittedName>
</protein>
<accession>A0A0D0A545</accession>
<reference evidence="1 2" key="1">
    <citation type="submission" date="2014-04" db="EMBL/GenBank/DDBJ databases">
        <authorList>
            <consortium name="DOE Joint Genome Institute"/>
            <person name="Kuo A."/>
            <person name="Kohler A."/>
            <person name="Costa M.D."/>
            <person name="Nagy L.G."/>
            <person name="Floudas D."/>
            <person name="Copeland A."/>
            <person name="Barry K.W."/>
            <person name="Cichocki N."/>
            <person name="Veneault-Fourrey C."/>
            <person name="LaButti K."/>
            <person name="Lindquist E.A."/>
            <person name="Lipzen A."/>
            <person name="Lundell T."/>
            <person name="Morin E."/>
            <person name="Murat C."/>
            <person name="Sun H."/>
            <person name="Tunlid A."/>
            <person name="Henrissat B."/>
            <person name="Grigoriev I.V."/>
            <person name="Hibbett D.S."/>
            <person name="Martin F."/>
            <person name="Nordberg H.P."/>
            <person name="Cantor M.N."/>
            <person name="Hua S.X."/>
        </authorList>
    </citation>
    <scope>NUCLEOTIDE SEQUENCE [LARGE SCALE GENOMIC DNA]</scope>
    <source>
        <strain evidence="1 2">441</strain>
    </source>
</reference>
<gene>
    <name evidence="1" type="ORF">PISMIDRAFT_672166</name>
</gene>
<sequence>MNLHAALTPVVNSLRVISDSHDLAYVGANCDPKEVHIFPMSASLVYVTSDM</sequence>
<feature type="non-terminal residue" evidence="1">
    <location>
        <position position="51"/>
    </location>
</feature>
<dbReference type="HOGENOM" id="CLU_3112089_0_0_1"/>
<name>A0A0D0A545_9AGAM</name>
<dbReference type="Proteomes" id="UP000054018">
    <property type="component" value="Unassembled WGS sequence"/>
</dbReference>
<dbReference type="EMBL" id="KN833689">
    <property type="protein sequence ID" value="KIK29477.1"/>
    <property type="molecule type" value="Genomic_DNA"/>
</dbReference>
<evidence type="ECO:0000313" key="1">
    <source>
        <dbReference type="EMBL" id="KIK29477.1"/>
    </source>
</evidence>
<reference evidence="2" key="2">
    <citation type="submission" date="2015-01" db="EMBL/GenBank/DDBJ databases">
        <title>Evolutionary Origins and Diversification of the Mycorrhizal Mutualists.</title>
        <authorList>
            <consortium name="DOE Joint Genome Institute"/>
            <consortium name="Mycorrhizal Genomics Consortium"/>
            <person name="Kohler A."/>
            <person name="Kuo A."/>
            <person name="Nagy L.G."/>
            <person name="Floudas D."/>
            <person name="Copeland A."/>
            <person name="Barry K.W."/>
            <person name="Cichocki N."/>
            <person name="Veneault-Fourrey C."/>
            <person name="LaButti K."/>
            <person name="Lindquist E.A."/>
            <person name="Lipzen A."/>
            <person name="Lundell T."/>
            <person name="Morin E."/>
            <person name="Murat C."/>
            <person name="Riley R."/>
            <person name="Ohm R."/>
            <person name="Sun H."/>
            <person name="Tunlid A."/>
            <person name="Henrissat B."/>
            <person name="Grigoriev I.V."/>
            <person name="Hibbett D.S."/>
            <person name="Martin F."/>
        </authorList>
    </citation>
    <scope>NUCLEOTIDE SEQUENCE [LARGE SCALE GENOMIC DNA]</scope>
    <source>
        <strain evidence="2">441</strain>
    </source>
</reference>